<feature type="chain" id="PRO_5026868317" evidence="5">
    <location>
        <begin position="30"/>
        <end position="507"/>
    </location>
</feature>
<sequence>MDTMRHFLRRGALAAALATSAMTGMPVLAQQGELVVAQQIDAYSMDPAKHSAFPTANILFQIYDALLTQNENGEIVGALATSWSNPDDLTWRFKLREDVTFHNGEPFNAQAVKYTFDRALDPDFKAPYYSRISAIKGVEIVDEYTVDFKTEKPFPTMLLTLYEASFPALIVPPAYAAEEDGAKIAATPVGTGPYTFVEWLKDERVVLKANPDYWGGAPAIDTVIFRPIKETRTRIAELKSGGVSIAADIPPEDVPALESGDTKVAIVPSDFLYFFMLDTTRETPLQDKRVRQAINHAIDVDAIQEALLGGLGQRIALTLPTNAFGYDESWEPYAYDPEKAKELLTEAGYPDGFSIKMMSRKGRFLKDAEIVQAAAGFLQQVGINAEVEFLEPGVWGQVSEKKGREGIVFPGWSGRDPNLVWFPILKSGLYQSYFSNTELDALLDAGAATLDPEERLDIYGKAAAIIKEEAPHVPLIQPPLIYALDANLEWTPRGDGMIDLRHAEFAD</sequence>
<keyword evidence="8" id="KW-1185">Reference proteome</keyword>
<evidence type="ECO:0000259" key="6">
    <source>
        <dbReference type="Pfam" id="PF00496"/>
    </source>
</evidence>
<dbReference type="Gene3D" id="3.40.190.10">
    <property type="entry name" value="Periplasmic binding protein-like II"/>
    <property type="match status" value="1"/>
</dbReference>
<dbReference type="EMBL" id="WIND01000038">
    <property type="protein sequence ID" value="MSU92072.1"/>
    <property type="molecule type" value="Genomic_DNA"/>
</dbReference>
<dbReference type="GO" id="GO:1904680">
    <property type="term" value="F:peptide transmembrane transporter activity"/>
    <property type="evidence" value="ECO:0007669"/>
    <property type="project" value="TreeGrafter"/>
</dbReference>
<evidence type="ECO:0000313" key="7">
    <source>
        <dbReference type="EMBL" id="MSU92072.1"/>
    </source>
</evidence>
<dbReference type="PANTHER" id="PTHR30290:SF9">
    <property type="entry name" value="OLIGOPEPTIDE-BINDING PROTEIN APPA"/>
    <property type="match status" value="1"/>
</dbReference>
<accession>A0A6L5Z827</accession>
<evidence type="ECO:0000256" key="4">
    <source>
        <dbReference type="ARBA" id="ARBA00022729"/>
    </source>
</evidence>
<comment type="similarity">
    <text evidence="2">Belongs to the bacterial solute-binding protein 5 family.</text>
</comment>
<evidence type="ECO:0000256" key="2">
    <source>
        <dbReference type="ARBA" id="ARBA00005695"/>
    </source>
</evidence>
<protein>
    <submittedName>
        <fullName evidence="7">ABC transporter substrate-binding protein</fullName>
    </submittedName>
</protein>
<dbReference type="Gene3D" id="3.10.105.10">
    <property type="entry name" value="Dipeptide-binding Protein, Domain 3"/>
    <property type="match status" value="1"/>
</dbReference>
<dbReference type="InterPro" id="IPR006311">
    <property type="entry name" value="TAT_signal"/>
</dbReference>
<dbReference type="GO" id="GO:0015833">
    <property type="term" value="P:peptide transport"/>
    <property type="evidence" value="ECO:0007669"/>
    <property type="project" value="TreeGrafter"/>
</dbReference>
<proteinExistence type="inferred from homology"/>
<keyword evidence="4 5" id="KW-0732">Signal</keyword>
<evidence type="ECO:0000256" key="5">
    <source>
        <dbReference type="SAM" id="SignalP"/>
    </source>
</evidence>
<reference evidence="7 8" key="1">
    <citation type="submission" date="2019-10" db="EMBL/GenBank/DDBJ databases">
        <title>Cognatihalovulum marinum gen. nov. sp. nov., a new member of the family Rhodobacteraceae isolated from deep seawater of the Northwest Indian Ocean.</title>
        <authorList>
            <person name="Ruan C."/>
            <person name="Wang J."/>
            <person name="Zheng X."/>
            <person name="Song L."/>
            <person name="Zhu Y."/>
            <person name="Huang Y."/>
            <person name="Lu Z."/>
            <person name="Du W."/>
            <person name="Huang L."/>
            <person name="Dai X."/>
        </authorList>
    </citation>
    <scope>NUCLEOTIDE SEQUENCE [LARGE SCALE GENOMIC DNA]</scope>
    <source>
        <strain evidence="7 8">2CG4</strain>
    </source>
</reference>
<feature type="signal peptide" evidence="5">
    <location>
        <begin position="1"/>
        <end position="29"/>
    </location>
</feature>
<dbReference type="Gene3D" id="3.90.76.10">
    <property type="entry name" value="Dipeptide-binding Protein, Domain 1"/>
    <property type="match status" value="1"/>
</dbReference>
<evidence type="ECO:0000256" key="3">
    <source>
        <dbReference type="ARBA" id="ARBA00022448"/>
    </source>
</evidence>
<dbReference type="InterPro" id="IPR000914">
    <property type="entry name" value="SBP_5_dom"/>
</dbReference>
<dbReference type="InterPro" id="IPR030678">
    <property type="entry name" value="Peptide/Ni-bd"/>
</dbReference>
<dbReference type="SUPFAM" id="SSF53850">
    <property type="entry name" value="Periplasmic binding protein-like II"/>
    <property type="match status" value="1"/>
</dbReference>
<gene>
    <name evidence="7" type="ORF">GE300_21225</name>
</gene>
<dbReference type="GO" id="GO:0030288">
    <property type="term" value="C:outer membrane-bounded periplasmic space"/>
    <property type="evidence" value="ECO:0007669"/>
    <property type="project" value="UniProtKB-ARBA"/>
</dbReference>
<name>A0A6L5Z827_9RHOB</name>
<dbReference type="PIRSF" id="PIRSF002741">
    <property type="entry name" value="MppA"/>
    <property type="match status" value="1"/>
</dbReference>
<feature type="domain" description="Solute-binding protein family 5" evidence="6">
    <location>
        <begin position="74"/>
        <end position="422"/>
    </location>
</feature>
<evidence type="ECO:0000313" key="8">
    <source>
        <dbReference type="Proteomes" id="UP000474957"/>
    </source>
</evidence>
<dbReference type="Proteomes" id="UP000474957">
    <property type="component" value="Unassembled WGS sequence"/>
</dbReference>
<comment type="caution">
    <text evidence="7">The sequence shown here is derived from an EMBL/GenBank/DDBJ whole genome shotgun (WGS) entry which is preliminary data.</text>
</comment>
<dbReference type="GO" id="GO:0043190">
    <property type="term" value="C:ATP-binding cassette (ABC) transporter complex"/>
    <property type="evidence" value="ECO:0007669"/>
    <property type="project" value="InterPro"/>
</dbReference>
<dbReference type="PROSITE" id="PS51318">
    <property type="entry name" value="TAT"/>
    <property type="match status" value="1"/>
</dbReference>
<dbReference type="Pfam" id="PF00496">
    <property type="entry name" value="SBP_bac_5"/>
    <property type="match status" value="1"/>
</dbReference>
<evidence type="ECO:0000256" key="1">
    <source>
        <dbReference type="ARBA" id="ARBA00004418"/>
    </source>
</evidence>
<keyword evidence="3" id="KW-0813">Transport</keyword>
<dbReference type="InterPro" id="IPR039424">
    <property type="entry name" value="SBP_5"/>
</dbReference>
<organism evidence="7 8">
    <name type="scientific">Halovulum marinum</name>
    <dbReference type="NCBI Taxonomy" id="2662447"/>
    <lineage>
        <taxon>Bacteria</taxon>
        <taxon>Pseudomonadati</taxon>
        <taxon>Pseudomonadota</taxon>
        <taxon>Alphaproteobacteria</taxon>
        <taxon>Rhodobacterales</taxon>
        <taxon>Paracoccaceae</taxon>
        <taxon>Halovulum</taxon>
    </lineage>
</organism>
<comment type="subcellular location">
    <subcellularLocation>
        <location evidence="1">Periplasm</location>
    </subcellularLocation>
</comment>
<dbReference type="AlphaFoldDB" id="A0A6L5Z827"/>
<dbReference type="CDD" id="cd08498">
    <property type="entry name" value="PBP2_NikA_DppA_OppA_like_2"/>
    <property type="match status" value="1"/>
</dbReference>
<dbReference type="PANTHER" id="PTHR30290">
    <property type="entry name" value="PERIPLASMIC BINDING COMPONENT OF ABC TRANSPORTER"/>
    <property type="match status" value="1"/>
</dbReference>